<feature type="compositionally biased region" description="Polar residues" evidence="1">
    <location>
        <begin position="102"/>
        <end position="111"/>
    </location>
</feature>
<evidence type="ECO:0008006" key="6">
    <source>
        <dbReference type="Google" id="ProtNLM"/>
    </source>
</evidence>
<evidence type="ECO:0000313" key="4">
    <source>
        <dbReference type="Proteomes" id="UP001154255"/>
    </source>
</evidence>
<evidence type="ECO:0000256" key="1">
    <source>
        <dbReference type="SAM" id="MobiDB-lite"/>
    </source>
</evidence>
<feature type="region of interest" description="Disordered" evidence="1">
    <location>
        <begin position="89"/>
        <end position="111"/>
    </location>
</feature>
<protein>
    <recommendedName>
        <fullName evidence="6">DUF2849 domain-containing protein</fullName>
    </recommendedName>
</protein>
<name>A0A9W4X9L2_9PROT</name>
<dbReference type="RefSeq" id="WP_271789707.1">
    <property type="nucleotide sequence ID" value="NZ_CAMXCJ010000003.1"/>
</dbReference>
<accession>A0A9W4X9L2</accession>
<dbReference type="EMBL" id="CAMXCS010000002">
    <property type="protein sequence ID" value="CAI3943759.1"/>
    <property type="molecule type" value="Genomic_DNA"/>
</dbReference>
<sequence length="111" mass="12560">MISTDQNTQKETLFALTANRFADGRVVWLTAQGYWSLLLEEAQIFSSKGDVETAQQHAQKDVLSQHILDPYAVELNSNLIPQTTREKVRAFGPSTHPEFNPRSVQETMPNE</sequence>
<dbReference type="GeneID" id="83712134"/>
<evidence type="ECO:0000313" key="3">
    <source>
        <dbReference type="EMBL" id="CAI3943759.1"/>
    </source>
</evidence>
<dbReference type="EMBL" id="CAMXCM010000002">
    <property type="protein sequence ID" value="CAI3939735.1"/>
    <property type="molecule type" value="Genomic_DNA"/>
</dbReference>
<dbReference type="Pfam" id="PF11011">
    <property type="entry name" value="DUF2849"/>
    <property type="match status" value="1"/>
</dbReference>
<organism evidence="2 4">
    <name type="scientific">Commensalibacter communis</name>
    <dbReference type="NCBI Taxonomy" id="2972786"/>
    <lineage>
        <taxon>Bacteria</taxon>
        <taxon>Pseudomonadati</taxon>
        <taxon>Pseudomonadota</taxon>
        <taxon>Alphaproteobacteria</taxon>
        <taxon>Acetobacterales</taxon>
        <taxon>Acetobacteraceae</taxon>
    </lineage>
</organism>
<gene>
    <name evidence="3" type="ORF">R53529_LOCUS1275</name>
    <name evidence="2" type="ORF">R53530_LOCUS1159</name>
</gene>
<evidence type="ECO:0000313" key="5">
    <source>
        <dbReference type="Proteomes" id="UP001154259"/>
    </source>
</evidence>
<comment type="caution">
    <text evidence="2">The sequence shown here is derived from an EMBL/GenBank/DDBJ whole genome shotgun (WGS) entry which is preliminary data.</text>
</comment>
<dbReference type="Proteomes" id="UP001154255">
    <property type="component" value="Unassembled WGS sequence"/>
</dbReference>
<dbReference type="Proteomes" id="UP001154259">
    <property type="component" value="Unassembled WGS sequence"/>
</dbReference>
<dbReference type="InterPro" id="IPR021270">
    <property type="entry name" value="DUF2849"/>
</dbReference>
<keyword evidence="5" id="KW-1185">Reference proteome</keyword>
<evidence type="ECO:0000313" key="2">
    <source>
        <dbReference type="EMBL" id="CAI3939735.1"/>
    </source>
</evidence>
<proteinExistence type="predicted"/>
<reference evidence="2" key="1">
    <citation type="submission" date="2022-10" db="EMBL/GenBank/DDBJ databases">
        <authorList>
            <person name="Botero Cardona J."/>
        </authorList>
    </citation>
    <scope>NUCLEOTIDE SEQUENCE</scope>
    <source>
        <strain evidence="2">LMG 31819</strain>
        <strain evidence="3">R-53529</strain>
    </source>
</reference>
<dbReference type="AlphaFoldDB" id="A0A9W4X9L2"/>